<feature type="transmembrane region" description="Helical" evidence="6">
    <location>
        <begin position="95"/>
        <end position="111"/>
    </location>
</feature>
<dbReference type="SUPFAM" id="SSF103473">
    <property type="entry name" value="MFS general substrate transporter"/>
    <property type="match status" value="1"/>
</dbReference>
<evidence type="ECO:0000256" key="2">
    <source>
        <dbReference type="ARBA" id="ARBA00022692"/>
    </source>
</evidence>
<comment type="subcellular location">
    <subcellularLocation>
        <location evidence="1">Membrane</location>
        <topology evidence="1">Multi-pass membrane protein</topology>
    </subcellularLocation>
</comment>
<feature type="transmembrane region" description="Helical" evidence="6">
    <location>
        <begin position="382"/>
        <end position="401"/>
    </location>
</feature>
<dbReference type="AlphaFoldDB" id="A0A9P8UC62"/>
<feature type="domain" description="Major facilitator superfamily (MFS) profile" evidence="7">
    <location>
        <begin position="9"/>
        <end position="503"/>
    </location>
</feature>
<dbReference type="Gene3D" id="1.20.1250.20">
    <property type="entry name" value="MFS general substrate transporter like domains"/>
    <property type="match status" value="2"/>
</dbReference>
<feature type="transmembrane region" description="Helical" evidence="6">
    <location>
        <begin position="123"/>
        <end position="149"/>
    </location>
</feature>
<organism evidence="8 9">
    <name type="scientific">Truncatella angustata</name>
    <dbReference type="NCBI Taxonomy" id="152316"/>
    <lineage>
        <taxon>Eukaryota</taxon>
        <taxon>Fungi</taxon>
        <taxon>Dikarya</taxon>
        <taxon>Ascomycota</taxon>
        <taxon>Pezizomycotina</taxon>
        <taxon>Sordariomycetes</taxon>
        <taxon>Xylariomycetidae</taxon>
        <taxon>Amphisphaeriales</taxon>
        <taxon>Sporocadaceae</taxon>
        <taxon>Truncatella</taxon>
    </lineage>
</organism>
<evidence type="ECO:0000259" key="7">
    <source>
        <dbReference type="PROSITE" id="PS50850"/>
    </source>
</evidence>
<evidence type="ECO:0000256" key="3">
    <source>
        <dbReference type="ARBA" id="ARBA00022989"/>
    </source>
</evidence>
<name>A0A9P8UC62_9PEZI</name>
<dbReference type="GeneID" id="70125858"/>
<dbReference type="CDD" id="cd17364">
    <property type="entry name" value="MFS_PhT"/>
    <property type="match status" value="1"/>
</dbReference>
<dbReference type="RefSeq" id="XP_045951896.1">
    <property type="nucleotide sequence ID" value="XM_046096966.1"/>
</dbReference>
<keyword evidence="4 6" id="KW-0472">Membrane</keyword>
<dbReference type="InterPro" id="IPR005828">
    <property type="entry name" value="MFS_sugar_transport-like"/>
</dbReference>
<reference evidence="8" key="1">
    <citation type="journal article" date="2021" name="Nat. Commun.">
        <title>Genetic determinants of endophytism in the Arabidopsis root mycobiome.</title>
        <authorList>
            <person name="Mesny F."/>
            <person name="Miyauchi S."/>
            <person name="Thiergart T."/>
            <person name="Pickel B."/>
            <person name="Atanasova L."/>
            <person name="Karlsson M."/>
            <person name="Huettel B."/>
            <person name="Barry K.W."/>
            <person name="Haridas S."/>
            <person name="Chen C."/>
            <person name="Bauer D."/>
            <person name="Andreopoulos W."/>
            <person name="Pangilinan J."/>
            <person name="LaButti K."/>
            <person name="Riley R."/>
            <person name="Lipzen A."/>
            <person name="Clum A."/>
            <person name="Drula E."/>
            <person name="Henrissat B."/>
            <person name="Kohler A."/>
            <person name="Grigoriev I.V."/>
            <person name="Martin F.M."/>
            <person name="Hacquard S."/>
        </authorList>
    </citation>
    <scope>NUCLEOTIDE SEQUENCE</scope>
    <source>
        <strain evidence="8">MPI-SDFR-AT-0073</strain>
    </source>
</reference>
<dbReference type="PROSITE" id="PS50850">
    <property type="entry name" value="MFS"/>
    <property type="match status" value="1"/>
</dbReference>
<evidence type="ECO:0000256" key="6">
    <source>
        <dbReference type="SAM" id="Phobius"/>
    </source>
</evidence>
<feature type="transmembrane region" description="Helical" evidence="6">
    <location>
        <begin position="303"/>
        <end position="323"/>
    </location>
</feature>
<proteinExistence type="predicted"/>
<dbReference type="PROSITE" id="PS00216">
    <property type="entry name" value="SUGAR_TRANSPORT_1"/>
    <property type="match status" value="1"/>
</dbReference>
<feature type="transmembrane region" description="Helical" evidence="6">
    <location>
        <begin position="354"/>
        <end position="375"/>
    </location>
</feature>
<accession>A0A9P8UC62</accession>
<feature type="transmembrane region" description="Helical" evidence="6">
    <location>
        <begin position="170"/>
        <end position="188"/>
    </location>
</feature>
<keyword evidence="9" id="KW-1185">Reference proteome</keyword>
<gene>
    <name evidence="8" type="ORF">BKA67DRAFT_489815</name>
</gene>
<dbReference type="GO" id="GO:0016020">
    <property type="term" value="C:membrane"/>
    <property type="evidence" value="ECO:0007669"/>
    <property type="project" value="UniProtKB-SubCell"/>
</dbReference>
<keyword evidence="2 6" id="KW-0812">Transmembrane</keyword>
<dbReference type="PROSITE" id="PS00217">
    <property type="entry name" value="SUGAR_TRANSPORT_2"/>
    <property type="match status" value="1"/>
</dbReference>
<feature type="transmembrane region" description="Helical" evidence="6">
    <location>
        <begin position="200"/>
        <end position="219"/>
    </location>
</feature>
<dbReference type="InterPro" id="IPR005829">
    <property type="entry name" value="Sugar_transporter_CS"/>
</dbReference>
<dbReference type="InterPro" id="IPR020846">
    <property type="entry name" value="MFS_dom"/>
</dbReference>
<keyword evidence="3 6" id="KW-1133">Transmembrane helix</keyword>
<dbReference type="EMBL" id="JAGPXC010000011">
    <property type="protein sequence ID" value="KAH6645382.1"/>
    <property type="molecule type" value="Genomic_DNA"/>
</dbReference>
<dbReference type="PANTHER" id="PTHR24064">
    <property type="entry name" value="SOLUTE CARRIER FAMILY 22 MEMBER"/>
    <property type="match status" value="1"/>
</dbReference>
<protein>
    <submittedName>
        <fullName evidence="8">Major facilitator superfamily domain-containing protein</fullName>
    </submittedName>
</protein>
<dbReference type="Pfam" id="PF00083">
    <property type="entry name" value="Sugar_tr"/>
    <property type="match status" value="1"/>
</dbReference>
<evidence type="ECO:0000313" key="8">
    <source>
        <dbReference type="EMBL" id="KAH6645382.1"/>
    </source>
</evidence>
<comment type="caution">
    <text evidence="8">The sequence shown here is derived from an EMBL/GenBank/DDBJ whole genome shotgun (WGS) entry which is preliminary data.</text>
</comment>
<evidence type="ECO:0000256" key="4">
    <source>
        <dbReference type="ARBA" id="ARBA00023136"/>
    </source>
</evidence>
<dbReference type="GO" id="GO:0022857">
    <property type="term" value="F:transmembrane transporter activity"/>
    <property type="evidence" value="ECO:0007669"/>
    <property type="project" value="InterPro"/>
</dbReference>
<feature type="non-terminal residue" evidence="8">
    <location>
        <position position="1"/>
    </location>
</feature>
<dbReference type="OrthoDB" id="433512at2759"/>
<feature type="region of interest" description="Disordered" evidence="5">
    <location>
        <begin position="246"/>
        <end position="272"/>
    </location>
</feature>
<dbReference type="InterPro" id="IPR036259">
    <property type="entry name" value="MFS_trans_sf"/>
</dbReference>
<evidence type="ECO:0000313" key="9">
    <source>
        <dbReference type="Proteomes" id="UP000758603"/>
    </source>
</evidence>
<feature type="transmembrane region" description="Helical" evidence="6">
    <location>
        <begin position="475"/>
        <end position="499"/>
    </location>
</feature>
<sequence length="518" mass="56154">AFTWADFKLYLICGVGFMLDSYDLFIVNLASPIWAYEFFQTVPINNTTATSPPTIPFLVRGAVNAAANIGNVIGQLGFGFLGDAFGRKFVYGKELIIAIVGIIMIISLPVQNVPGLTSGVSKMWWLFGFRLLLGIGIGGDYPMSAAIVAERSTLANRGRMLGWIFSNQGWGTLAASVVTCILLAIFKQPLTNGAFSQIDAIWRLQIGLALIPCFALLYFRLTMPESRKFTESVELSAKASISSLSSAGTAEKKREPADGGSPPAHGQPIADHRPSIAEGQTVTPPKNAQLTAFIEYFKVPRHALTLFGCAFSWFLVDVAFYGINLNQSVILKDIGYATGNSPYDYLLRNAEGNLIIAVAGYVPGYFLTIAFIELLGRKWIQIQGFLVTALMFGILAGAPWLSSGSRFALIIIAQLFFNFGPNATTFIVPGEVFPSRVRGIAHGFCAAVGKLGAILSGIGFNWWSQSNSAQYPGSIGLSGVLWIFFAFELLGAVVTFFCVPETRGIDADAIDYEEQKKR</sequence>
<evidence type="ECO:0000256" key="1">
    <source>
        <dbReference type="ARBA" id="ARBA00004141"/>
    </source>
</evidence>
<evidence type="ECO:0000256" key="5">
    <source>
        <dbReference type="SAM" id="MobiDB-lite"/>
    </source>
</evidence>
<feature type="transmembrane region" description="Helical" evidence="6">
    <location>
        <begin position="440"/>
        <end position="463"/>
    </location>
</feature>
<feature type="transmembrane region" description="Helical" evidence="6">
    <location>
        <begin position="407"/>
        <end position="428"/>
    </location>
</feature>
<feature type="non-terminal residue" evidence="8">
    <location>
        <position position="518"/>
    </location>
</feature>
<dbReference type="Proteomes" id="UP000758603">
    <property type="component" value="Unassembled WGS sequence"/>
</dbReference>